<feature type="domain" description="DNA polymerase III beta sliding clamp N-terminal" evidence="10">
    <location>
        <begin position="55"/>
        <end position="177"/>
    </location>
</feature>
<keyword evidence="3" id="KW-0963">Cytoplasm</keyword>
<evidence type="ECO:0000259" key="11">
    <source>
        <dbReference type="Pfam" id="PF02767"/>
    </source>
</evidence>
<reference evidence="13" key="2">
    <citation type="submission" date="2020-08" db="EMBL/GenBank/DDBJ databases">
        <authorList>
            <person name="Chen M."/>
            <person name="Teng W."/>
            <person name="Zhao L."/>
            <person name="Hu C."/>
            <person name="Zhou Y."/>
            <person name="Han B."/>
            <person name="Song L."/>
            <person name="Shu W."/>
        </authorList>
    </citation>
    <scope>NUCLEOTIDE SEQUENCE</scope>
    <source>
        <strain evidence="13">FACHB-1375</strain>
    </source>
</reference>
<evidence type="ECO:0000259" key="12">
    <source>
        <dbReference type="Pfam" id="PF02768"/>
    </source>
</evidence>
<dbReference type="InterPro" id="IPR022635">
    <property type="entry name" value="DNA_polIII_beta_C"/>
</dbReference>
<keyword evidence="7" id="KW-0239">DNA-directed DNA polymerase</keyword>
<keyword evidence="14" id="KW-1185">Reference proteome</keyword>
<dbReference type="InterPro" id="IPR001001">
    <property type="entry name" value="DNA_polIII_beta"/>
</dbReference>
<dbReference type="Proteomes" id="UP000641646">
    <property type="component" value="Unassembled WGS sequence"/>
</dbReference>
<accession>A0A926VCV0</accession>
<evidence type="ECO:0000256" key="9">
    <source>
        <dbReference type="SAM" id="MobiDB-lite"/>
    </source>
</evidence>
<dbReference type="Gene3D" id="3.10.150.10">
    <property type="entry name" value="DNA Polymerase III, subunit A, domain 2"/>
    <property type="match status" value="1"/>
</dbReference>
<dbReference type="Pfam" id="PF02768">
    <property type="entry name" value="DNA_pol3_beta_3"/>
    <property type="match status" value="1"/>
</dbReference>
<dbReference type="Pfam" id="PF02767">
    <property type="entry name" value="DNA_pol3_beta_2"/>
    <property type="match status" value="1"/>
</dbReference>
<keyword evidence="6" id="KW-0235">DNA replication</keyword>
<reference evidence="13" key="1">
    <citation type="journal article" date="2015" name="ISME J.">
        <title>Draft Genome Sequence of Streptomyces incarnatus NRRL8089, which Produces the Nucleoside Antibiotic Sinefungin.</title>
        <authorList>
            <person name="Oshima K."/>
            <person name="Hattori M."/>
            <person name="Shimizu H."/>
            <person name="Fukuda K."/>
            <person name="Nemoto M."/>
            <person name="Inagaki K."/>
            <person name="Tamura T."/>
        </authorList>
    </citation>
    <scope>NUCLEOTIDE SEQUENCE</scope>
    <source>
        <strain evidence="13">FACHB-1375</strain>
    </source>
</reference>
<evidence type="ECO:0000256" key="6">
    <source>
        <dbReference type="ARBA" id="ARBA00022705"/>
    </source>
</evidence>
<protein>
    <submittedName>
        <fullName evidence="13">DNA polymerase III subunit beta</fullName>
        <ecNumber evidence="13">2.7.7.7</ecNumber>
    </submittedName>
</protein>
<evidence type="ECO:0000256" key="4">
    <source>
        <dbReference type="ARBA" id="ARBA00022679"/>
    </source>
</evidence>
<evidence type="ECO:0000313" key="13">
    <source>
        <dbReference type="EMBL" id="MBD2181038.1"/>
    </source>
</evidence>
<dbReference type="EC" id="2.7.7.7" evidence="13"/>
<dbReference type="GO" id="GO:0009360">
    <property type="term" value="C:DNA polymerase III complex"/>
    <property type="evidence" value="ECO:0007669"/>
    <property type="project" value="InterPro"/>
</dbReference>
<feature type="compositionally biased region" description="Polar residues" evidence="9">
    <location>
        <begin position="1"/>
        <end position="10"/>
    </location>
</feature>
<dbReference type="AlphaFoldDB" id="A0A926VCV0"/>
<dbReference type="PANTHER" id="PTHR30478:SF0">
    <property type="entry name" value="BETA SLIDING CLAMP"/>
    <property type="match status" value="1"/>
</dbReference>
<evidence type="ECO:0000256" key="1">
    <source>
        <dbReference type="ARBA" id="ARBA00004496"/>
    </source>
</evidence>
<evidence type="ECO:0000256" key="2">
    <source>
        <dbReference type="ARBA" id="ARBA00010752"/>
    </source>
</evidence>
<dbReference type="GO" id="GO:0008408">
    <property type="term" value="F:3'-5' exonuclease activity"/>
    <property type="evidence" value="ECO:0007669"/>
    <property type="project" value="InterPro"/>
</dbReference>
<evidence type="ECO:0000256" key="7">
    <source>
        <dbReference type="ARBA" id="ARBA00022932"/>
    </source>
</evidence>
<dbReference type="InterPro" id="IPR022634">
    <property type="entry name" value="DNA_polIII_beta_N"/>
</dbReference>
<dbReference type="InterPro" id="IPR046938">
    <property type="entry name" value="DNA_clamp_sf"/>
</dbReference>
<evidence type="ECO:0000256" key="8">
    <source>
        <dbReference type="ARBA" id="ARBA00023125"/>
    </source>
</evidence>
<dbReference type="NCBIfam" id="TIGR00663">
    <property type="entry name" value="dnan"/>
    <property type="match status" value="1"/>
</dbReference>
<name>A0A926VCV0_9CYAN</name>
<dbReference type="PANTHER" id="PTHR30478">
    <property type="entry name" value="DNA POLYMERASE III SUBUNIT BETA"/>
    <property type="match status" value="1"/>
</dbReference>
<keyword evidence="5 13" id="KW-0548">Nucleotidyltransferase</keyword>
<keyword evidence="8" id="KW-0238">DNA-binding</keyword>
<dbReference type="GO" id="GO:0005737">
    <property type="term" value="C:cytoplasm"/>
    <property type="evidence" value="ECO:0007669"/>
    <property type="project" value="UniProtKB-SubCell"/>
</dbReference>
<dbReference type="SMART" id="SM00480">
    <property type="entry name" value="POL3Bc"/>
    <property type="match status" value="1"/>
</dbReference>
<dbReference type="Pfam" id="PF00712">
    <property type="entry name" value="DNA_pol3_beta"/>
    <property type="match status" value="1"/>
</dbReference>
<feature type="region of interest" description="Disordered" evidence="9">
    <location>
        <begin position="1"/>
        <end position="27"/>
    </location>
</feature>
<comment type="subcellular location">
    <subcellularLocation>
        <location evidence="1">Cytoplasm</location>
    </subcellularLocation>
</comment>
<comment type="similarity">
    <text evidence="2">Belongs to the beta sliding clamp family.</text>
</comment>
<dbReference type="InterPro" id="IPR022637">
    <property type="entry name" value="DNA_polIII_beta_cen"/>
</dbReference>
<evidence type="ECO:0000256" key="5">
    <source>
        <dbReference type="ARBA" id="ARBA00022695"/>
    </source>
</evidence>
<dbReference type="SUPFAM" id="SSF55979">
    <property type="entry name" value="DNA clamp"/>
    <property type="match status" value="3"/>
</dbReference>
<dbReference type="GO" id="GO:0003887">
    <property type="term" value="F:DNA-directed DNA polymerase activity"/>
    <property type="evidence" value="ECO:0007669"/>
    <property type="project" value="UniProtKB-KW"/>
</dbReference>
<proteinExistence type="inferred from homology"/>
<dbReference type="GO" id="GO:0006271">
    <property type="term" value="P:DNA strand elongation involved in DNA replication"/>
    <property type="evidence" value="ECO:0007669"/>
    <property type="project" value="TreeGrafter"/>
</dbReference>
<dbReference type="RefSeq" id="WP_190463801.1">
    <property type="nucleotide sequence ID" value="NZ_JACJPW010000015.1"/>
</dbReference>
<gene>
    <name evidence="13" type="primary">dnaN</name>
    <name evidence="13" type="ORF">H6G03_07980</name>
</gene>
<evidence type="ECO:0000313" key="14">
    <source>
        <dbReference type="Proteomes" id="UP000641646"/>
    </source>
</evidence>
<organism evidence="13 14">
    <name type="scientific">Aerosakkonema funiforme FACHB-1375</name>
    <dbReference type="NCBI Taxonomy" id="2949571"/>
    <lineage>
        <taxon>Bacteria</taxon>
        <taxon>Bacillati</taxon>
        <taxon>Cyanobacteriota</taxon>
        <taxon>Cyanophyceae</taxon>
        <taxon>Oscillatoriophycideae</taxon>
        <taxon>Aerosakkonematales</taxon>
        <taxon>Aerosakkonemataceae</taxon>
        <taxon>Aerosakkonema</taxon>
    </lineage>
</organism>
<feature type="domain" description="DNA polymerase III beta sliding clamp C-terminal" evidence="12">
    <location>
        <begin position="308"/>
        <end position="419"/>
    </location>
</feature>
<evidence type="ECO:0000259" key="10">
    <source>
        <dbReference type="Pfam" id="PF00712"/>
    </source>
</evidence>
<sequence length="433" mass="47193">MPRKNQSTVLQKPVVEEVTTPTEIEPSTIITEDSVEVTTLPESDTQLPQYDDIKLKFEIEVDTFNSKLSTALLAVPIKPIHPSLSNVLLTALDGQITLTGFDFNLGVTICCDAQVEIPGTIALPAKLLQSIVSRMPTGKVTLEARAISRGFVVTLSCASSGQYQIRGTVKEDFPNLPELDTNRQSFRVKPLLLAAGLRTVLFAAASDETKPILSGVYLQFDADGIELAATDGYRLAIASIPNPYADDENIPLVAVTIPAARVQQIEKILSANSAETITVEFDSNKGSLSIGTTQLTIRLLEGEYPSYRQLIPSGFSTTVRIFRRQFIDVLERLVVLTDNNHVIVANVNQSEQSLLLTVETADLGRGVETMSAKIEGESIEIGLNIKYVLEALKKLDTAWVELQMNSPTSPVVISPVESLIPTTQLFMPILIKS</sequence>
<dbReference type="EMBL" id="JACJPW010000015">
    <property type="protein sequence ID" value="MBD2181038.1"/>
    <property type="molecule type" value="Genomic_DNA"/>
</dbReference>
<dbReference type="Gene3D" id="3.70.10.10">
    <property type="match status" value="1"/>
</dbReference>
<dbReference type="GO" id="GO:0003677">
    <property type="term" value="F:DNA binding"/>
    <property type="evidence" value="ECO:0007669"/>
    <property type="project" value="UniProtKB-KW"/>
</dbReference>
<comment type="caution">
    <text evidence="13">The sequence shown here is derived from an EMBL/GenBank/DDBJ whole genome shotgun (WGS) entry which is preliminary data.</text>
</comment>
<feature type="domain" description="DNA polymerase III beta sliding clamp central" evidence="11">
    <location>
        <begin position="193"/>
        <end position="305"/>
    </location>
</feature>
<keyword evidence="4 13" id="KW-0808">Transferase</keyword>
<feature type="compositionally biased region" description="Low complexity" evidence="9">
    <location>
        <begin position="16"/>
        <end position="27"/>
    </location>
</feature>
<dbReference type="CDD" id="cd00140">
    <property type="entry name" value="beta_clamp"/>
    <property type="match status" value="1"/>
</dbReference>
<evidence type="ECO:0000256" key="3">
    <source>
        <dbReference type="ARBA" id="ARBA00022490"/>
    </source>
</evidence>